<evidence type="ECO:0000256" key="2">
    <source>
        <dbReference type="SAM" id="SignalP"/>
    </source>
</evidence>
<dbReference type="KEGG" id="psco:LY89DRAFT_498775"/>
<evidence type="ECO:0000313" key="4">
    <source>
        <dbReference type="Proteomes" id="UP000070700"/>
    </source>
</evidence>
<evidence type="ECO:0000313" key="3">
    <source>
        <dbReference type="EMBL" id="KUJ18538.1"/>
    </source>
</evidence>
<keyword evidence="2" id="KW-0732">Signal</keyword>
<dbReference type="Pfam" id="PF11327">
    <property type="entry name" value="Egh16-like"/>
    <property type="match status" value="1"/>
</dbReference>
<sequence>MQYSSTLLCVAFAATSVYSHGVVTEVQGANNVNMPALSVIDGTPRDCPSPLCGAEADTSILVPGEASTMPVGRNSKGTVVAATMINSYMGGAANNTARDLHEASTLYRRQLGGSTGATTAGVATPAGTNEQGVAAAAGQGSTSGLPTTDDSGIVSMNIHQVNQDGAGPYSAMVDPTSGGTDATAFKAATVTQNVPGIGIAGISTAQVMDFPVKMQMPAGMTCSGTVGSATNVCVAKMSNGPPQFFGGSIAFTQSPAAKKRAIEYNLKMRRNAKARRGAE</sequence>
<feature type="signal peptide" evidence="2">
    <location>
        <begin position="1"/>
        <end position="21"/>
    </location>
</feature>
<name>A0A194XED7_MOLSC</name>
<dbReference type="PANTHER" id="PTHR34618">
    <property type="entry name" value="SURFACE PROTEIN MAS1, PUTATIVE-RELATED"/>
    <property type="match status" value="1"/>
</dbReference>
<evidence type="ECO:0000256" key="1">
    <source>
        <dbReference type="SAM" id="MobiDB-lite"/>
    </source>
</evidence>
<dbReference type="PANTHER" id="PTHR34618:SF1">
    <property type="entry name" value="SECRETED PROTEIN"/>
    <property type="match status" value="1"/>
</dbReference>
<keyword evidence="4" id="KW-1185">Reference proteome</keyword>
<dbReference type="AlphaFoldDB" id="A0A194XED7"/>
<dbReference type="Proteomes" id="UP000070700">
    <property type="component" value="Unassembled WGS sequence"/>
</dbReference>
<proteinExistence type="predicted"/>
<organism evidence="3 4">
    <name type="scientific">Mollisia scopiformis</name>
    <name type="common">Conifer needle endophyte fungus</name>
    <name type="synonym">Phialocephala scopiformis</name>
    <dbReference type="NCBI Taxonomy" id="149040"/>
    <lineage>
        <taxon>Eukaryota</taxon>
        <taxon>Fungi</taxon>
        <taxon>Dikarya</taxon>
        <taxon>Ascomycota</taxon>
        <taxon>Pezizomycotina</taxon>
        <taxon>Leotiomycetes</taxon>
        <taxon>Helotiales</taxon>
        <taxon>Mollisiaceae</taxon>
        <taxon>Mollisia</taxon>
    </lineage>
</organism>
<dbReference type="OrthoDB" id="5310497at2759"/>
<dbReference type="InterPro" id="IPR021476">
    <property type="entry name" value="Egh16-like"/>
</dbReference>
<dbReference type="EMBL" id="KQ947412">
    <property type="protein sequence ID" value="KUJ18538.1"/>
    <property type="molecule type" value="Genomic_DNA"/>
</dbReference>
<accession>A0A194XED7</accession>
<feature type="chain" id="PRO_5008268194" evidence="2">
    <location>
        <begin position="22"/>
        <end position="279"/>
    </location>
</feature>
<dbReference type="GeneID" id="28817672"/>
<dbReference type="RefSeq" id="XP_018072893.1">
    <property type="nucleotide sequence ID" value="XM_018207946.1"/>
</dbReference>
<protein>
    <submittedName>
        <fullName evidence="3">Uncharacterized protein</fullName>
    </submittedName>
</protein>
<reference evidence="3 4" key="1">
    <citation type="submission" date="2015-10" db="EMBL/GenBank/DDBJ databases">
        <title>Full genome of DAOMC 229536 Phialocephala scopiformis, a fungal endophyte of spruce producing the potent anti-insectan compound rugulosin.</title>
        <authorList>
            <consortium name="DOE Joint Genome Institute"/>
            <person name="Walker A.K."/>
            <person name="Frasz S.L."/>
            <person name="Seifert K.A."/>
            <person name="Miller J.D."/>
            <person name="Mondo S.J."/>
            <person name="Labutti K."/>
            <person name="Lipzen A."/>
            <person name="Dockter R."/>
            <person name="Kennedy M."/>
            <person name="Grigoriev I.V."/>
            <person name="Spatafora J.W."/>
        </authorList>
    </citation>
    <scope>NUCLEOTIDE SEQUENCE [LARGE SCALE GENOMIC DNA]</scope>
    <source>
        <strain evidence="3 4">CBS 120377</strain>
    </source>
</reference>
<feature type="compositionally biased region" description="Polar residues" evidence="1">
    <location>
        <begin position="139"/>
        <end position="150"/>
    </location>
</feature>
<gene>
    <name evidence="3" type="ORF">LY89DRAFT_498775</name>
</gene>
<feature type="region of interest" description="Disordered" evidence="1">
    <location>
        <begin position="132"/>
        <end position="152"/>
    </location>
</feature>
<dbReference type="InParanoid" id="A0A194XED7"/>